<reference evidence="1 2" key="1">
    <citation type="journal article" date="2016" name="J. Biotechnol.">
        <title>First complete genome sequence of a species in the genus Microterricola, an extremophilic cold active enzyme producing bacterial strain ERGS5:02 isolated from Sikkim Himalaya.</title>
        <authorList>
            <person name="Himanshu"/>
            <person name="Swarnkar M.K."/>
            <person name="Singh D."/>
            <person name="Kumar R."/>
        </authorList>
    </citation>
    <scope>NUCLEOTIDE SEQUENCE [LARGE SCALE GENOMIC DNA]</scope>
    <source>
        <strain evidence="1 2">ERGS5:02</strain>
    </source>
</reference>
<dbReference type="Pfam" id="PF04199">
    <property type="entry name" value="Cyclase"/>
    <property type="match status" value="1"/>
</dbReference>
<dbReference type="PANTHER" id="PTHR31118:SF12">
    <property type="entry name" value="CYCLASE-LIKE PROTEIN 2"/>
    <property type="match status" value="1"/>
</dbReference>
<proteinExistence type="predicted"/>
<sequence>MTEYRARFDATVTFVNGGDLVARGFRLDLPSAEVSKQRLAELFVRHLGLTLVEDVSLTNIEIVREQHRGSRGIPFAEMLSEALDGSPLAERLAAEADAEEADTEEDAGATAPAVRRIVDLSHVIRAGLVTYPGLPAPVITPHLTREDSREKYAPGTEFAMDTITMIGNTGTYLDSPYHRYEGGRDLAELSLESLVELPAEVFHLTDAASRGIPAEVFFDRQLAGAAVLLHTGSDRLFGQPEYAVDSPFLTEAGARHLVEQGVALVGIDALNIDDTESGGERPAHTLLLEAGIHVVEHLTRLEELPARGARFTAVPPKVEGFGTFPVRAFATLDA</sequence>
<protein>
    <submittedName>
        <fullName evidence="1">Cyclase</fullName>
    </submittedName>
</protein>
<evidence type="ECO:0000313" key="1">
    <source>
        <dbReference type="EMBL" id="AMB59560.1"/>
    </source>
</evidence>
<dbReference type="RefSeq" id="WP_067229602.1">
    <property type="nucleotide sequence ID" value="NZ_CP014145.1"/>
</dbReference>
<dbReference type="GO" id="GO:0019441">
    <property type="term" value="P:L-tryptophan catabolic process to kynurenine"/>
    <property type="evidence" value="ECO:0007669"/>
    <property type="project" value="InterPro"/>
</dbReference>
<dbReference type="OrthoDB" id="7067800at2"/>
<dbReference type="InterPro" id="IPR037175">
    <property type="entry name" value="KFase_sf"/>
</dbReference>
<organism evidence="1 2">
    <name type="scientific">Microterricola viridarii</name>
    <dbReference type="NCBI Taxonomy" id="412690"/>
    <lineage>
        <taxon>Bacteria</taxon>
        <taxon>Bacillati</taxon>
        <taxon>Actinomycetota</taxon>
        <taxon>Actinomycetes</taxon>
        <taxon>Micrococcales</taxon>
        <taxon>Microbacteriaceae</taxon>
        <taxon>Microterricola</taxon>
    </lineage>
</organism>
<dbReference type="InterPro" id="IPR007325">
    <property type="entry name" value="KFase/CYL"/>
</dbReference>
<dbReference type="Gene3D" id="3.50.30.50">
    <property type="entry name" value="Putative cyclase"/>
    <property type="match status" value="1"/>
</dbReference>
<dbReference type="PANTHER" id="PTHR31118">
    <property type="entry name" value="CYCLASE-LIKE PROTEIN 2"/>
    <property type="match status" value="1"/>
</dbReference>
<evidence type="ECO:0000313" key="2">
    <source>
        <dbReference type="Proteomes" id="UP000058305"/>
    </source>
</evidence>
<reference evidence="2" key="2">
    <citation type="submission" date="2016-01" db="EMBL/GenBank/DDBJ databases">
        <title>First complete genome sequence of a species in the genus Microterricola, an extremophilic cold active enzyme producing strain ERGS5:02 isolated from Sikkim Himalaya.</title>
        <authorList>
            <person name="Kumar R."/>
            <person name="Singh D."/>
            <person name="Swarnkar M.K."/>
        </authorList>
    </citation>
    <scope>NUCLEOTIDE SEQUENCE [LARGE SCALE GENOMIC DNA]</scope>
    <source>
        <strain evidence="2">ERGS5:02</strain>
    </source>
</reference>
<keyword evidence="2" id="KW-1185">Reference proteome</keyword>
<dbReference type="KEGG" id="mvd:AWU67_12560"/>
<name>A0A0X8E323_9MICO</name>
<dbReference type="AlphaFoldDB" id="A0A0X8E323"/>
<dbReference type="SUPFAM" id="SSF102198">
    <property type="entry name" value="Putative cyclase"/>
    <property type="match status" value="1"/>
</dbReference>
<gene>
    <name evidence="1" type="ORF">AWU67_12560</name>
</gene>
<dbReference type="Proteomes" id="UP000058305">
    <property type="component" value="Chromosome"/>
</dbReference>
<accession>A0A0X8E323</accession>
<dbReference type="EMBL" id="CP014145">
    <property type="protein sequence ID" value="AMB59560.1"/>
    <property type="molecule type" value="Genomic_DNA"/>
</dbReference>
<dbReference type="GO" id="GO:0004061">
    <property type="term" value="F:arylformamidase activity"/>
    <property type="evidence" value="ECO:0007669"/>
    <property type="project" value="InterPro"/>
</dbReference>